<evidence type="ECO:0000313" key="2">
    <source>
        <dbReference type="Proteomes" id="UP000593892"/>
    </source>
</evidence>
<gene>
    <name evidence="1" type="ORF">IRI77_36560</name>
</gene>
<dbReference type="RefSeq" id="WP_194449854.1">
    <property type="nucleotide sequence ID" value="NZ_CP063849.1"/>
</dbReference>
<keyword evidence="2" id="KW-1185">Reference proteome</keyword>
<dbReference type="EMBL" id="CP063849">
    <property type="protein sequence ID" value="QOY88191.1"/>
    <property type="molecule type" value="Genomic_DNA"/>
</dbReference>
<dbReference type="AlphaFoldDB" id="A0A7S7SL94"/>
<protein>
    <submittedName>
        <fullName evidence="1">Uncharacterized protein</fullName>
    </submittedName>
</protein>
<organism evidence="1 2">
    <name type="scientific">Paludibaculum fermentans</name>
    <dbReference type="NCBI Taxonomy" id="1473598"/>
    <lineage>
        <taxon>Bacteria</taxon>
        <taxon>Pseudomonadati</taxon>
        <taxon>Acidobacteriota</taxon>
        <taxon>Terriglobia</taxon>
        <taxon>Bryobacterales</taxon>
        <taxon>Bryobacteraceae</taxon>
        <taxon>Paludibaculum</taxon>
    </lineage>
</organism>
<evidence type="ECO:0000313" key="1">
    <source>
        <dbReference type="EMBL" id="QOY88191.1"/>
    </source>
</evidence>
<reference evidence="1 2" key="1">
    <citation type="submission" date="2020-10" db="EMBL/GenBank/DDBJ databases">
        <title>Complete genome sequence of Paludibaculum fermentans P105T, a facultatively anaerobic acidobacterium capable of dissimilatory Fe(III) reduction.</title>
        <authorList>
            <person name="Dedysh S.N."/>
            <person name="Beletsky A.V."/>
            <person name="Kulichevskaya I.S."/>
            <person name="Mardanov A.V."/>
            <person name="Ravin N.V."/>
        </authorList>
    </citation>
    <scope>NUCLEOTIDE SEQUENCE [LARGE SCALE GENOMIC DNA]</scope>
    <source>
        <strain evidence="1 2">P105</strain>
    </source>
</reference>
<name>A0A7S7SL94_PALFE</name>
<dbReference type="KEGG" id="pfer:IRI77_36560"/>
<sequence>MPSVRIWQKKQIRLDRLTFPQHQMFKIANVGVAVVKNRLAAAQGPTDSAAKPLTKRYAIWKTKRGRGNRRTLTFTGDMLRNFQVRTVSENKARSGLSTRKDRIKAWANQKIEAWMVFSARNKAAVTEAARRVFAESVKRLTLERVLGGKQR</sequence>
<proteinExistence type="predicted"/>
<accession>A0A7S7SL94</accession>
<dbReference type="Proteomes" id="UP000593892">
    <property type="component" value="Chromosome"/>
</dbReference>